<proteinExistence type="predicted"/>
<dbReference type="AlphaFoldDB" id="A0A223NXB2"/>
<evidence type="ECO:0000256" key="1">
    <source>
        <dbReference type="ARBA" id="ARBA00004141"/>
    </source>
</evidence>
<gene>
    <name evidence="6" type="ORF">MuYL_2447</name>
</gene>
<dbReference type="KEGG" id="muc:MuYL_2447"/>
<protein>
    <recommendedName>
        <fullName evidence="8">DoxX-like family protein</fullName>
    </recommendedName>
</protein>
<evidence type="ECO:0000313" key="7">
    <source>
        <dbReference type="Proteomes" id="UP000215002"/>
    </source>
</evidence>
<evidence type="ECO:0000256" key="5">
    <source>
        <dbReference type="SAM" id="Phobius"/>
    </source>
</evidence>
<comment type="subcellular location">
    <subcellularLocation>
        <location evidence="1">Membrane</location>
        <topology evidence="1">Multi-pass membrane protein</topology>
    </subcellularLocation>
</comment>
<organism evidence="6 7">
    <name type="scientific">Mucilaginibacter xinganensis</name>
    <dbReference type="NCBI Taxonomy" id="1234841"/>
    <lineage>
        <taxon>Bacteria</taxon>
        <taxon>Pseudomonadati</taxon>
        <taxon>Bacteroidota</taxon>
        <taxon>Sphingobacteriia</taxon>
        <taxon>Sphingobacteriales</taxon>
        <taxon>Sphingobacteriaceae</taxon>
        <taxon>Mucilaginibacter</taxon>
    </lineage>
</organism>
<sequence length="114" mass="12658">MNTLSICAQVIVAVTVLYVWIVRYDNILKEFKQFEISDLLRNFVGATKTALSTLLIAGIWYPELVMIPALLMAVLMGCAQMAHIKVRNPWQKFVPSGILLLLSLFIAGVHAGVI</sequence>
<dbReference type="EMBL" id="CP022743">
    <property type="protein sequence ID" value="ASU34334.1"/>
    <property type="molecule type" value="Genomic_DNA"/>
</dbReference>
<dbReference type="Proteomes" id="UP000215002">
    <property type="component" value="Chromosome"/>
</dbReference>
<dbReference type="InterPro" id="IPR032808">
    <property type="entry name" value="DoxX"/>
</dbReference>
<evidence type="ECO:0000313" key="6">
    <source>
        <dbReference type="EMBL" id="ASU34334.1"/>
    </source>
</evidence>
<name>A0A223NXB2_9SPHI</name>
<evidence type="ECO:0000256" key="4">
    <source>
        <dbReference type="ARBA" id="ARBA00023136"/>
    </source>
</evidence>
<feature type="transmembrane region" description="Helical" evidence="5">
    <location>
        <begin position="6"/>
        <end position="22"/>
    </location>
</feature>
<keyword evidence="3 5" id="KW-1133">Transmembrane helix</keyword>
<keyword evidence="2 5" id="KW-0812">Transmembrane</keyword>
<keyword evidence="4 5" id="KW-0472">Membrane</keyword>
<dbReference type="GO" id="GO:0016020">
    <property type="term" value="C:membrane"/>
    <property type="evidence" value="ECO:0007669"/>
    <property type="project" value="UniProtKB-SubCell"/>
</dbReference>
<keyword evidence="7" id="KW-1185">Reference proteome</keyword>
<evidence type="ECO:0000256" key="3">
    <source>
        <dbReference type="ARBA" id="ARBA00022989"/>
    </source>
</evidence>
<dbReference type="OrthoDB" id="797173at2"/>
<reference evidence="6 7" key="1">
    <citation type="submission" date="2017-08" db="EMBL/GenBank/DDBJ databases">
        <title>Complete genome sequence of Mucilaginibacter sp. strain BJC16-A31.</title>
        <authorList>
            <consortium name="Henan University of Science and Technology"/>
            <person name="You X."/>
        </authorList>
    </citation>
    <scope>NUCLEOTIDE SEQUENCE [LARGE SCALE GENOMIC DNA]</scope>
    <source>
        <strain evidence="6 7">BJC16-A31</strain>
    </source>
</reference>
<feature type="transmembrane region" description="Helical" evidence="5">
    <location>
        <begin position="93"/>
        <end position="113"/>
    </location>
</feature>
<evidence type="ECO:0008006" key="8">
    <source>
        <dbReference type="Google" id="ProtNLM"/>
    </source>
</evidence>
<evidence type="ECO:0000256" key="2">
    <source>
        <dbReference type="ARBA" id="ARBA00022692"/>
    </source>
</evidence>
<dbReference type="Pfam" id="PF13564">
    <property type="entry name" value="DoxX_2"/>
    <property type="match status" value="1"/>
</dbReference>
<dbReference type="RefSeq" id="WP_094570696.1">
    <property type="nucleotide sequence ID" value="NZ_CP022743.1"/>
</dbReference>
<accession>A0A223NXB2</accession>